<proteinExistence type="inferred from homology"/>
<evidence type="ECO:0000256" key="8">
    <source>
        <dbReference type="SAM" id="Coils"/>
    </source>
</evidence>
<evidence type="ECO:0000256" key="7">
    <source>
        <dbReference type="RuleBase" id="RU000587"/>
    </source>
</evidence>
<dbReference type="Gene3D" id="3.40.50.2000">
    <property type="entry name" value="Glycogen Phosphorylase B"/>
    <property type="match status" value="1"/>
</dbReference>
<dbReference type="Proteomes" id="UP001162131">
    <property type="component" value="Unassembled WGS sequence"/>
</dbReference>
<dbReference type="Pfam" id="PF00343">
    <property type="entry name" value="Phosphorylase"/>
    <property type="match status" value="1"/>
</dbReference>
<evidence type="ECO:0000256" key="1">
    <source>
        <dbReference type="ARBA" id="ARBA00001933"/>
    </source>
</evidence>
<comment type="caution">
    <text evidence="9">The sequence shown here is derived from an EMBL/GenBank/DDBJ whole genome shotgun (WGS) entry which is preliminary data.</text>
</comment>
<evidence type="ECO:0000256" key="3">
    <source>
        <dbReference type="ARBA" id="ARBA00022676"/>
    </source>
</evidence>
<keyword evidence="3 7" id="KW-0328">Glycosyltransferase</keyword>
<evidence type="ECO:0000256" key="4">
    <source>
        <dbReference type="ARBA" id="ARBA00022679"/>
    </source>
</evidence>
<evidence type="ECO:0000313" key="9">
    <source>
        <dbReference type="EMBL" id="CAG9315121.1"/>
    </source>
</evidence>
<organism evidence="9 10">
    <name type="scientific">Blepharisma stoltei</name>
    <dbReference type="NCBI Taxonomy" id="1481888"/>
    <lineage>
        <taxon>Eukaryota</taxon>
        <taxon>Sar</taxon>
        <taxon>Alveolata</taxon>
        <taxon>Ciliophora</taxon>
        <taxon>Postciliodesmatophora</taxon>
        <taxon>Heterotrichea</taxon>
        <taxon>Heterotrichida</taxon>
        <taxon>Blepharismidae</taxon>
        <taxon>Blepharisma</taxon>
    </lineage>
</organism>
<dbReference type="InterPro" id="IPR000811">
    <property type="entry name" value="Glyco_trans_35"/>
</dbReference>
<dbReference type="PANTHER" id="PTHR11468:SF3">
    <property type="entry name" value="GLYCOGEN PHOSPHORYLASE, LIVER FORM"/>
    <property type="match status" value="1"/>
</dbReference>
<dbReference type="PANTHER" id="PTHR11468">
    <property type="entry name" value="GLYCOGEN PHOSPHORYLASE"/>
    <property type="match status" value="1"/>
</dbReference>
<keyword evidence="5 7" id="KW-0663">Pyridoxal phosphate</keyword>
<keyword evidence="8" id="KW-0175">Coiled coil</keyword>
<keyword evidence="6 7" id="KW-0119">Carbohydrate metabolism</keyword>
<keyword evidence="4 7" id="KW-0808">Transferase</keyword>
<accession>A0AAU9IMY0</accession>
<evidence type="ECO:0000256" key="6">
    <source>
        <dbReference type="ARBA" id="ARBA00023277"/>
    </source>
</evidence>
<protein>
    <recommendedName>
        <fullName evidence="7">Alpha-1,4 glucan phosphorylase</fullName>
        <ecNumber evidence="7">2.4.1.1</ecNumber>
    </recommendedName>
</protein>
<dbReference type="EMBL" id="CAJZBQ010000013">
    <property type="protein sequence ID" value="CAG9315121.1"/>
    <property type="molecule type" value="Genomic_DNA"/>
</dbReference>
<gene>
    <name evidence="9" type="ORF">BSTOLATCC_MIC12895</name>
</gene>
<name>A0AAU9IMY0_9CILI</name>
<dbReference type="PROSITE" id="PS00102">
    <property type="entry name" value="PHOSPHORYLASE"/>
    <property type="match status" value="1"/>
</dbReference>
<evidence type="ECO:0000256" key="5">
    <source>
        <dbReference type="ARBA" id="ARBA00022898"/>
    </source>
</evidence>
<dbReference type="AlphaFoldDB" id="A0AAU9IMY0"/>
<feature type="coiled-coil region" evidence="8">
    <location>
        <begin position="206"/>
        <end position="233"/>
    </location>
</feature>
<dbReference type="GO" id="GO:0008184">
    <property type="term" value="F:glycogen phosphorylase activity"/>
    <property type="evidence" value="ECO:0007669"/>
    <property type="project" value="InterPro"/>
</dbReference>
<dbReference type="InterPro" id="IPR035090">
    <property type="entry name" value="Pyridoxal_P_attach_site"/>
</dbReference>
<comment type="function">
    <text evidence="7">Allosteric enzyme that catalyzes the rate-limiting step in glycogen catabolism, the phosphorolytic cleavage of glycogen to produce glucose-1-phosphate, and plays a central role in maintaining cellular and organismal glucose homeostasis.</text>
</comment>
<comment type="similarity">
    <text evidence="2 7">Belongs to the glycogen phosphorylase family.</text>
</comment>
<evidence type="ECO:0000313" key="10">
    <source>
        <dbReference type="Proteomes" id="UP001162131"/>
    </source>
</evidence>
<keyword evidence="10" id="KW-1185">Reference proteome</keyword>
<dbReference type="SUPFAM" id="SSF53756">
    <property type="entry name" value="UDP-Glycosyltransferase/glycogen phosphorylase"/>
    <property type="match status" value="1"/>
</dbReference>
<dbReference type="GO" id="GO:0030170">
    <property type="term" value="F:pyridoxal phosphate binding"/>
    <property type="evidence" value="ECO:0007669"/>
    <property type="project" value="TreeGrafter"/>
</dbReference>
<dbReference type="EC" id="2.4.1.1" evidence="7"/>
<comment type="cofactor">
    <cofactor evidence="1 7">
        <name>pyridoxal 5'-phosphate</name>
        <dbReference type="ChEBI" id="CHEBI:597326"/>
    </cofactor>
</comment>
<evidence type="ECO:0000256" key="2">
    <source>
        <dbReference type="ARBA" id="ARBA00006047"/>
    </source>
</evidence>
<dbReference type="GO" id="GO:0005737">
    <property type="term" value="C:cytoplasm"/>
    <property type="evidence" value="ECO:0007669"/>
    <property type="project" value="TreeGrafter"/>
</dbReference>
<comment type="catalytic activity">
    <reaction evidence="7">
        <text>[(1-&gt;4)-alpha-D-glucosyl](n) + phosphate = [(1-&gt;4)-alpha-D-glucosyl](n-1) + alpha-D-glucose 1-phosphate</text>
        <dbReference type="Rhea" id="RHEA:41732"/>
        <dbReference type="Rhea" id="RHEA-COMP:9584"/>
        <dbReference type="Rhea" id="RHEA-COMP:9586"/>
        <dbReference type="ChEBI" id="CHEBI:15444"/>
        <dbReference type="ChEBI" id="CHEBI:43474"/>
        <dbReference type="ChEBI" id="CHEBI:58601"/>
        <dbReference type="EC" id="2.4.1.1"/>
    </reaction>
</comment>
<reference evidence="9" key="1">
    <citation type="submission" date="2021-09" db="EMBL/GenBank/DDBJ databases">
        <authorList>
            <consortium name="AG Swart"/>
            <person name="Singh M."/>
            <person name="Singh A."/>
            <person name="Seah K."/>
            <person name="Emmerich C."/>
        </authorList>
    </citation>
    <scope>NUCLEOTIDE SEQUENCE</scope>
    <source>
        <strain evidence="9">ATCC30299</strain>
    </source>
</reference>
<dbReference type="GO" id="GO:0005980">
    <property type="term" value="P:glycogen catabolic process"/>
    <property type="evidence" value="ECO:0007669"/>
    <property type="project" value="TreeGrafter"/>
</dbReference>
<sequence>MKVIFIPNYSVSIAELIIPATDLSEQISTAGTEASGTSNMKFVMNGGVIIGTMDGANVEIAEEIGEDNMFIFGARIDQVQSIRESLAKGDHPIDPRLRNIFTLIREDRFGNAKEMASLLEDLEKNETYLLCHDFSSYVEAHERSDAAYKDKIRWNKMSISGALHAAKFSSDRSIEDYSELIWNLSPVTVPTPAENPLARLKTQPHLVDANTNLEKLREIKEHKEANIINAIEDTELIDSLNKEETMDRRPTTFQ</sequence>